<dbReference type="InterPro" id="IPR007835">
    <property type="entry name" value="MOFRL"/>
</dbReference>
<reference evidence="3" key="2">
    <citation type="submission" date="2023-04" db="EMBL/GenBank/DDBJ databases">
        <authorList>
            <person name="Beletskiy A.V."/>
            <person name="Mardanov A.V."/>
            <person name="Ravin N.V."/>
        </authorList>
    </citation>
    <scope>NUCLEOTIDE SEQUENCE</scope>
    <source>
        <strain evidence="3">GKL-01</strain>
    </source>
</reference>
<dbReference type="KEGG" id="tdu:QJT80_04565"/>
<reference evidence="3" key="1">
    <citation type="journal article" date="2023" name="Int. J. Mol. Sci.">
        <title>Metagenomics Revealed a New Genus 'Candidatus Thiocaldithrix dubininis' gen. nov., sp. nov. and a New Species 'Candidatus Thiothrix putei' sp. nov. in the Family Thiotrichaceae, Some Members of Which Have Traits of Both Na+- and H+-Motive Energetics.</title>
        <authorList>
            <person name="Ravin N.V."/>
            <person name="Muntyan M.S."/>
            <person name="Smolyakov D.D."/>
            <person name="Rudenko T.S."/>
            <person name="Beletsky A.V."/>
            <person name="Mardanov A.V."/>
            <person name="Grabovich M.Y."/>
        </authorList>
    </citation>
    <scope>NUCLEOTIDE SEQUENCE</scope>
    <source>
        <strain evidence="3">GKL-01</strain>
    </source>
</reference>
<sequence length="380" mass="40238">MTDYRGILLELYAAGLAAVHGEWTVYQALQTQQVVLPYHVVAIGKAAEAMFLGAQRYLQAQLSSALIITKYGHSTDKTQHLANVSVIEAGHPVPDENSLRAGAALLAYLQALPTDAPLLFLISGGASSLVEVLAADWTLAKLQQTTQGLLADGSTIEQINAIRRQTSAIKGGKLWQFINNYQVNGLFLSDVPSNDVQVIGSGLLFPPPTHVNFTWQLVATNQQMLAAIQAAAFKQGLPAQIMPEFLQGEATEVAVNCVNNLHNNPAGVYIWGTETTVILPTQPGHGGRNQHLALAAALALQANETIYVLAAGSDGTDGVTDDAGAMIDNHTLQRGYLANLDPVTCLNTADSGTFLEASGDLIHVGATGTNVMDVIIGLKL</sequence>
<dbReference type="GO" id="GO:0008887">
    <property type="term" value="F:glycerate kinase activity"/>
    <property type="evidence" value="ECO:0007669"/>
    <property type="project" value="InterPro"/>
</dbReference>
<dbReference type="EMBL" id="CP124755">
    <property type="protein sequence ID" value="WGZ91751.1"/>
    <property type="molecule type" value="Genomic_DNA"/>
</dbReference>
<dbReference type="InterPro" id="IPR039760">
    <property type="entry name" value="MOFRL_protein"/>
</dbReference>
<proteinExistence type="predicted"/>
<organism evidence="3">
    <name type="scientific">Candidatus Thiocaldithrix dubininis</name>
    <dbReference type="NCBI Taxonomy" id="3080823"/>
    <lineage>
        <taxon>Bacteria</taxon>
        <taxon>Pseudomonadati</taxon>
        <taxon>Pseudomonadota</taxon>
        <taxon>Gammaproteobacteria</taxon>
        <taxon>Thiotrichales</taxon>
        <taxon>Thiotrichaceae</taxon>
        <taxon>Candidatus Thiocaldithrix</taxon>
    </lineage>
</organism>
<dbReference type="PANTHER" id="PTHR12227">
    <property type="entry name" value="GLYCERATE KINASE"/>
    <property type="match status" value="1"/>
</dbReference>
<dbReference type="AlphaFoldDB" id="A0AA95HBN3"/>
<dbReference type="InterPro" id="IPR038614">
    <property type="entry name" value="GK_N_sf"/>
</dbReference>
<dbReference type="PANTHER" id="PTHR12227:SF0">
    <property type="entry name" value="GLYCERATE KINASE"/>
    <property type="match status" value="1"/>
</dbReference>
<evidence type="ECO:0000313" key="3">
    <source>
        <dbReference type="EMBL" id="WGZ91751.1"/>
    </source>
</evidence>
<gene>
    <name evidence="3" type="ORF">QJT80_04565</name>
</gene>
<feature type="domain" description="MOFRL" evidence="1">
    <location>
        <begin position="268"/>
        <end position="373"/>
    </location>
</feature>
<dbReference type="InterPro" id="IPR025286">
    <property type="entry name" value="MOFRL_assoc_dom"/>
</dbReference>
<dbReference type="GO" id="GO:0005737">
    <property type="term" value="C:cytoplasm"/>
    <property type="evidence" value="ECO:0007669"/>
    <property type="project" value="TreeGrafter"/>
</dbReference>
<evidence type="ECO:0000259" key="1">
    <source>
        <dbReference type="Pfam" id="PF05161"/>
    </source>
</evidence>
<feature type="domain" description="MOFRL-associated" evidence="2">
    <location>
        <begin position="8"/>
        <end position="220"/>
    </location>
</feature>
<dbReference type="Proteomes" id="UP001300672">
    <property type="component" value="Chromosome"/>
</dbReference>
<accession>A0AA95HBN3</accession>
<protein>
    <submittedName>
        <fullName evidence="3">DUF4147 domain-containing protein</fullName>
    </submittedName>
</protein>
<dbReference type="Gene3D" id="3.40.50.10180">
    <property type="entry name" value="Glycerate kinase, MOFRL-like N-terminal domain"/>
    <property type="match status" value="1"/>
</dbReference>
<dbReference type="Pfam" id="PF05161">
    <property type="entry name" value="MOFRL"/>
    <property type="match status" value="1"/>
</dbReference>
<evidence type="ECO:0000259" key="2">
    <source>
        <dbReference type="Pfam" id="PF13660"/>
    </source>
</evidence>
<dbReference type="Pfam" id="PF13660">
    <property type="entry name" value="DUF4147"/>
    <property type="match status" value="1"/>
</dbReference>
<dbReference type="SUPFAM" id="SSF82544">
    <property type="entry name" value="GckA/TtuD-like"/>
    <property type="match status" value="1"/>
</dbReference>
<name>A0AA95HBN3_9GAMM</name>